<keyword evidence="2" id="KW-0560">Oxidoreductase</keyword>
<dbReference type="PATRIC" id="fig|52689.4.peg.168"/>
<dbReference type="SUPFAM" id="SSF56176">
    <property type="entry name" value="FAD-binding/transporter-associated domain-like"/>
    <property type="match status" value="1"/>
</dbReference>
<dbReference type="PROSITE" id="PS51387">
    <property type="entry name" value="FAD_PCMH"/>
    <property type="match status" value="1"/>
</dbReference>
<dbReference type="EMBL" id="LGYO01000011">
    <property type="protein sequence ID" value="KNZ42595.1"/>
    <property type="molecule type" value="Genomic_DNA"/>
</dbReference>
<dbReference type="InterPro" id="IPR036683">
    <property type="entry name" value="CO_DH_flav_C_dom_sf"/>
</dbReference>
<dbReference type="AlphaFoldDB" id="A0A0L6U471"/>
<dbReference type="GO" id="GO:0071949">
    <property type="term" value="F:FAD binding"/>
    <property type="evidence" value="ECO:0007669"/>
    <property type="project" value="InterPro"/>
</dbReference>
<dbReference type="Pfam" id="PF03450">
    <property type="entry name" value="CO_deh_flav_C"/>
    <property type="match status" value="1"/>
</dbReference>
<protein>
    <submittedName>
        <fullName evidence="4">Molybdopterin dehydrogenase</fullName>
    </submittedName>
</protein>
<evidence type="ECO:0000256" key="2">
    <source>
        <dbReference type="ARBA" id="ARBA00023002"/>
    </source>
</evidence>
<dbReference type="Gene3D" id="3.30.465.10">
    <property type="match status" value="1"/>
</dbReference>
<sequence>MVNGYQARSLQEALDILSSEAVIPYSGGTDLMKKANGNATYLFLNKVPEMKNIREDRKYIRIGAGCTFTEIIESELTPAILKEAAALVAAPAIRNLGTVGGNICNGSPKADCALIFFVTDSKLRLVSKKGERVIPISEFYLGRNHTILQKDELLVEIFMNKTGFENYCYKKVGARKALTMSRVSFAAILNMADGKITQCMIAFGAVGEVILRRKEIDDMLIGRTIPEARAVKENYLAAYEQAINPVQGRISAEYKKTVCMNLLGDFLDSKGI</sequence>
<dbReference type="InterPro" id="IPR005107">
    <property type="entry name" value="CO_DH_flav_C"/>
</dbReference>
<keyword evidence="5" id="KW-1185">Reference proteome</keyword>
<dbReference type="RefSeq" id="WP_050739352.1">
    <property type="nucleotide sequence ID" value="NZ_LGYO01000011.1"/>
</dbReference>
<dbReference type="Pfam" id="PF00941">
    <property type="entry name" value="FAD_binding_5"/>
    <property type="match status" value="1"/>
</dbReference>
<evidence type="ECO:0000256" key="1">
    <source>
        <dbReference type="ARBA" id="ARBA00022630"/>
    </source>
</evidence>
<feature type="domain" description="FAD-binding PCMH-type" evidence="3">
    <location>
        <begin position="1"/>
        <end position="164"/>
    </location>
</feature>
<dbReference type="SMART" id="SM01092">
    <property type="entry name" value="CO_deh_flav_C"/>
    <property type="match status" value="1"/>
</dbReference>
<dbReference type="PANTHER" id="PTHR42659">
    <property type="entry name" value="XANTHINE DEHYDROGENASE SUBUNIT C-RELATED"/>
    <property type="match status" value="1"/>
</dbReference>
<dbReference type="SUPFAM" id="SSF55447">
    <property type="entry name" value="CO dehydrogenase flavoprotein C-terminal domain-like"/>
    <property type="match status" value="1"/>
</dbReference>
<comment type="caution">
    <text evidence="4">The sequence shown here is derived from an EMBL/GenBank/DDBJ whole genome shotgun (WGS) entry which is preliminary data.</text>
</comment>
<organism evidence="4 5">
    <name type="scientific">Acetobacterium bakii</name>
    <dbReference type="NCBI Taxonomy" id="52689"/>
    <lineage>
        <taxon>Bacteria</taxon>
        <taxon>Bacillati</taxon>
        <taxon>Bacillota</taxon>
        <taxon>Clostridia</taxon>
        <taxon>Eubacteriales</taxon>
        <taxon>Eubacteriaceae</taxon>
        <taxon>Acetobacterium</taxon>
    </lineage>
</organism>
<evidence type="ECO:0000313" key="4">
    <source>
        <dbReference type="EMBL" id="KNZ42595.1"/>
    </source>
</evidence>
<keyword evidence="1" id="KW-0285">Flavoprotein</keyword>
<dbReference type="PANTHER" id="PTHR42659:SF9">
    <property type="entry name" value="XANTHINE DEHYDROGENASE FAD-BINDING SUBUNIT XDHB-RELATED"/>
    <property type="match status" value="1"/>
</dbReference>
<dbReference type="InterPro" id="IPR016169">
    <property type="entry name" value="FAD-bd_PCMH_sub2"/>
</dbReference>
<dbReference type="InterPro" id="IPR016166">
    <property type="entry name" value="FAD-bd_PCMH"/>
</dbReference>
<dbReference type="Gene3D" id="3.30.390.50">
    <property type="entry name" value="CO dehydrogenase flavoprotein, C-terminal domain"/>
    <property type="match status" value="1"/>
</dbReference>
<reference evidence="5" key="1">
    <citation type="submission" date="2015-07" db="EMBL/GenBank/DDBJ databases">
        <title>Draft genome sequence of Acetobacterium bakii DSM 8293, a potential psychrophilic chemical producer through syngas fermentation.</title>
        <authorList>
            <person name="Song Y."/>
            <person name="Hwang S."/>
            <person name="Cho B.-K."/>
        </authorList>
    </citation>
    <scope>NUCLEOTIDE SEQUENCE [LARGE SCALE GENOMIC DNA]</scope>
    <source>
        <strain evidence="5">DSM 8239</strain>
    </source>
</reference>
<dbReference type="GO" id="GO:0016491">
    <property type="term" value="F:oxidoreductase activity"/>
    <property type="evidence" value="ECO:0007669"/>
    <property type="project" value="UniProtKB-KW"/>
</dbReference>
<proteinExistence type="predicted"/>
<dbReference type="Proteomes" id="UP000036873">
    <property type="component" value="Unassembled WGS sequence"/>
</dbReference>
<accession>A0A0L6U471</accession>
<dbReference type="InterPro" id="IPR051312">
    <property type="entry name" value="Diverse_Substr_Oxidored"/>
</dbReference>
<dbReference type="InterPro" id="IPR036318">
    <property type="entry name" value="FAD-bd_PCMH-like_sf"/>
</dbReference>
<dbReference type="OrthoDB" id="9789842at2"/>
<evidence type="ECO:0000259" key="3">
    <source>
        <dbReference type="PROSITE" id="PS51387"/>
    </source>
</evidence>
<name>A0A0L6U471_9FIRM</name>
<dbReference type="InterPro" id="IPR002346">
    <property type="entry name" value="Mopterin_DH_FAD-bd"/>
</dbReference>
<dbReference type="STRING" id="52689.AKG39_05420"/>
<gene>
    <name evidence="4" type="ORF">AKG39_05420</name>
</gene>
<evidence type="ECO:0000313" key="5">
    <source>
        <dbReference type="Proteomes" id="UP000036873"/>
    </source>
</evidence>